<organism evidence="4 5">
    <name type="scientific">Aquisalimonas asiatica</name>
    <dbReference type="NCBI Taxonomy" id="406100"/>
    <lineage>
        <taxon>Bacteria</taxon>
        <taxon>Pseudomonadati</taxon>
        <taxon>Pseudomonadota</taxon>
        <taxon>Gammaproteobacteria</taxon>
        <taxon>Chromatiales</taxon>
        <taxon>Ectothiorhodospiraceae</taxon>
        <taxon>Aquisalimonas</taxon>
    </lineage>
</organism>
<proteinExistence type="predicted"/>
<dbReference type="Gene3D" id="1.10.3210.40">
    <property type="match status" value="1"/>
</dbReference>
<dbReference type="Pfam" id="PF07515">
    <property type="entry name" value="TraI_2_C"/>
    <property type="match status" value="1"/>
</dbReference>
<dbReference type="Gene3D" id="2.40.10.200">
    <property type="entry name" value="STY4665 C-terminal domain-like"/>
    <property type="match status" value="1"/>
</dbReference>
<dbReference type="InterPro" id="IPR022391">
    <property type="entry name" value="ICE_relaxase_PFGI-1"/>
</dbReference>
<dbReference type="Pfam" id="PF07514">
    <property type="entry name" value="TraI_2"/>
    <property type="match status" value="1"/>
</dbReference>
<keyword evidence="5" id="KW-1185">Reference proteome</keyword>
<evidence type="ECO:0000256" key="1">
    <source>
        <dbReference type="SAM" id="MobiDB-lite"/>
    </source>
</evidence>
<dbReference type="Gene3D" id="1.10.10.10">
    <property type="entry name" value="Winged helix-like DNA-binding domain superfamily/Winged helix DNA-binding domain"/>
    <property type="match status" value="1"/>
</dbReference>
<accession>A0A1H8VQG4</accession>
<feature type="region of interest" description="Disordered" evidence="1">
    <location>
        <begin position="362"/>
        <end position="464"/>
    </location>
</feature>
<dbReference type="InterPro" id="IPR036390">
    <property type="entry name" value="WH_DNA-bd_sf"/>
</dbReference>
<dbReference type="Proteomes" id="UP000199657">
    <property type="component" value="Unassembled WGS sequence"/>
</dbReference>
<dbReference type="STRING" id="406100.SAMN04488052_11450"/>
<dbReference type="SUPFAM" id="SSF46785">
    <property type="entry name" value="Winged helix' DNA-binding domain"/>
    <property type="match status" value="1"/>
</dbReference>
<dbReference type="NCBIfam" id="TIGR03760">
    <property type="entry name" value="ICE_TraI_Pfluor"/>
    <property type="match status" value="1"/>
</dbReference>
<gene>
    <name evidence="4" type="ORF">SAMN04488052_11450</name>
</gene>
<dbReference type="EMBL" id="FOEG01000014">
    <property type="protein sequence ID" value="SEP17615.1"/>
    <property type="molecule type" value="Genomic_DNA"/>
</dbReference>
<feature type="domain" description="Putative conjugal transfer nickase/helicase TraI C-terminal" evidence="3">
    <location>
        <begin position="467"/>
        <end position="579"/>
    </location>
</feature>
<evidence type="ECO:0000313" key="5">
    <source>
        <dbReference type="Proteomes" id="UP000199657"/>
    </source>
</evidence>
<name>A0A1H8VQG4_9GAMM</name>
<sequence>MRVMSPDTLLAAEHRRTLLRQITHLLALPAQHQKRYVDAMIARYADWVQLMPASEAHHHAGLGGMLDHGLEVAAKALQIRRGHVLPPGAAPERIVHEADVWTYAVLTAALVHDMAKPVVDQVITLYAEDGRQLGPWEPWHGPIPDRPGAAWYAVRYRRDRRHKLHEPVAPLVAHWVLPACSLTWIARHGDLFAMWTAAIHGDMEQAGPLGQILLQADRESVARNLGGGSPDRLPTAAKGLHEKLATALRHLLDQEHLPLNRNGAAGWLTGDDLWLVSKRTADALREQLRQEGHTGVPSSNDRIFDVLQEHGILVPNGERAIWKATVASDDWSHDLTLIRFPVSRVWADPVCRPDEFGGTVSVHSHTGSTADDAKTEATSHAMETSAAAEGVTGSQVVNDIGGCEGVTPRSGTEHKTQSISYASHTPQNDREPACPSHSDNAATAKDEQTTSAPTADSDSGHSLPDDNGEAFLAWLRSELAEGHLAINEPYARVHVVDAGLLLLSPGIFRDFYQATGRDWNNAQKRFLKMRLHQKNPRNDTNIHHYIAERDRHTGYLKGILVPDPEPILGAWRPEPNRYLRPSLK</sequence>
<reference evidence="4 5" key="1">
    <citation type="submission" date="2016-10" db="EMBL/GenBank/DDBJ databases">
        <authorList>
            <person name="de Groot N.N."/>
        </authorList>
    </citation>
    <scope>NUCLEOTIDE SEQUENCE [LARGE SCALE GENOMIC DNA]</scope>
    <source>
        <strain evidence="4 5">CGMCC 1.6291</strain>
    </source>
</reference>
<dbReference type="InterPro" id="IPR036388">
    <property type="entry name" value="WH-like_DNA-bd_sf"/>
</dbReference>
<dbReference type="InterPro" id="IPR011093">
    <property type="entry name" value="TraI_2_C"/>
</dbReference>
<dbReference type="AlphaFoldDB" id="A0A1H8VQG4"/>
<evidence type="ECO:0000259" key="2">
    <source>
        <dbReference type="Pfam" id="PF07514"/>
    </source>
</evidence>
<evidence type="ECO:0000313" key="4">
    <source>
        <dbReference type="EMBL" id="SEP17615.1"/>
    </source>
</evidence>
<dbReference type="NCBIfam" id="NF041494">
    <property type="entry name" value="MobH"/>
    <property type="match status" value="1"/>
</dbReference>
<evidence type="ECO:0000259" key="3">
    <source>
        <dbReference type="Pfam" id="PF07515"/>
    </source>
</evidence>
<feature type="domain" description="Uncharacterised" evidence="2">
    <location>
        <begin position="4"/>
        <end position="318"/>
    </location>
</feature>
<dbReference type="InterPro" id="IPR011119">
    <property type="entry name" value="Unchr_helicase_relaxase_TraI"/>
</dbReference>
<feature type="compositionally biased region" description="Polar residues" evidence="1">
    <location>
        <begin position="417"/>
        <end position="426"/>
    </location>
</feature>
<protein>
    <submittedName>
        <fullName evidence="4">Integrating conjugative element relaxase, PFL_4751 family</fullName>
    </submittedName>
</protein>